<dbReference type="PROSITE" id="PS50043">
    <property type="entry name" value="HTH_LUXR_2"/>
    <property type="match status" value="1"/>
</dbReference>
<dbReference type="CDD" id="cd06170">
    <property type="entry name" value="LuxR_C_like"/>
    <property type="match status" value="1"/>
</dbReference>
<reference evidence="3 4" key="1">
    <citation type="submission" date="2020-11" db="EMBL/GenBank/DDBJ databases">
        <title>Pseudonocardia abyssalis sp. nov. and Pseudonocardia oceani sp. nov., description and phylogenomic analysis of two novel actinomycetes isolated from the deep Southern Ocean.</title>
        <authorList>
            <person name="Parra J."/>
        </authorList>
    </citation>
    <scope>NUCLEOTIDE SEQUENCE [LARGE SCALE GENOMIC DNA]</scope>
    <source>
        <strain evidence="4">KRD185</strain>
    </source>
</reference>
<keyword evidence="4" id="KW-1185">Reference proteome</keyword>
<evidence type="ECO:0000259" key="2">
    <source>
        <dbReference type="PROSITE" id="PS50043"/>
    </source>
</evidence>
<comment type="caution">
    <text evidence="3">The sequence shown here is derived from an EMBL/GenBank/DDBJ whole genome shotgun (WGS) entry which is preliminary data.</text>
</comment>
<dbReference type="PROSITE" id="PS00622">
    <property type="entry name" value="HTH_LUXR_1"/>
    <property type="match status" value="1"/>
</dbReference>
<keyword evidence="1" id="KW-0238">DNA-binding</keyword>
<evidence type="ECO:0000313" key="4">
    <source>
        <dbReference type="Proteomes" id="UP000694300"/>
    </source>
</evidence>
<dbReference type="PANTHER" id="PTHR43214:SF43">
    <property type="entry name" value="TWO-COMPONENT RESPONSE REGULATOR"/>
    <property type="match status" value="1"/>
</dbReference>
<name>A0ABS6U5R8_9PSEU</name>
<dbReference type="PANTHER" id="PTHR43214">
    <property type="entry name" value="TWO-COMPONENT RESPONSE REGULATOR"/>
    <property type="match status" value="1"/>
</dbReference>
<dbReference type="InterPro" id="IPR000792">
    <property type="entry name" value="Tscrpt_reg_LuxR_C"/>
</dbReference>
<dbReference type="EMBL" id="JADQDF010000001">
    <property type="protein sequence ID" value="MBW0127561.1"/>
    <property type="molecule type" value="Genomic_DNA"/>
</dbReference>
<evidence type="ECO:0000313" key="3">
    <source>
        <dbReference type="EMBL" id="MBW0127561.1"/>
    </source>
</evidence>
<protein>
    <submittedName>
        <fullName evidence="3">Response regulator transcription factor</fullName>
    </submittedName>
</protein>
<gene>
    <name evidence="3" type="ORF">I4I82_07675</name>
</gene>
<accession>A0ABS6U5R8</accession>
<evidence type="ECO:0000256" key="1">
    <source>
        <dbReference type="ARBA" id="ARBA00023125"/>
    </source>
</evidence>
<dbReference type="Pfam" id="PF00196">
    <property type="entry name" value="GerE"/>
    <property type="match status" value="1"/>
</dbReference>
<dbReference type="SMART" id="SM00421">
    <property type="entry name" value="HTH_LUXR"/>
    <property type="match status" value="1"/>
</dbReference>
<sequence length="197" mass="20375">MDRVTSVALLHGPESRARLLRDEGVEVLGVVGSVDELLTLRADVVVVDMAAPDALAAVAAATDAGAAVLAVSASAEHEQVLAAVRAGATGFVVDTGRPWDVADAVARLARGEPAYGPGLAAVVLEASGGTGPPEVRLTERETDVLRLVVEGLTARQIATRLGLSPRTVENHVQRLLGKLPVSNRAALVRYAIEHGFA</sequence>
<feature type="domain" description="HTH luxR-type" evidence="2">
    <location>
        <begin position="130"/>
        <end position="195"/>
    </location>
</feature>
<organism evidence="3 4">
    <name type="scientific">Pseudonocardia oceani</name>
    <dbReference type="NCBI Taxonomy" id="2792013"/>
    <lineage>
        <taxon>Bacteria</taxon>
        <taxon>Bacillati</taxon>
        <taxon>Actinomycetota</taxon>
        <taxon>Actinomycetes</taxon>
        <taxon>Pseudonocardiales</taxon>
        <taxon>Pseudonocardiaceae</taxon>
        <taxon>Pseudonocardia</taxon>
    </lineage>
</organism>
<dbReference type="InterPro" id="IPR039420">
    <property type="entry name" value="WalR-like"/>
</dbReference>
<dbReference type="Proteomes" id="UP000694300">
    <property type="component" value="Unassembled WGS sequence"/>
</dbReference>
<proteinExistence type="predicted"/>